<keyword evidence="5" id="KW-1185">Reference proteome</keyword>
<dbReference type="PANTHER" id="PTHR22789:SF0">
    <property type="entry name" value="3-OXO-TETRONATE 4-PHOSPHATE DECARBOXYLASE-RELATED"/>
    <property type="match status" value="1"/>
</dbReference>
<dbReference type="Gene3D" id="3.40.225.10">
    <property type="entry name" value="Class II aldolase/adducin N-terminal domain"/>
    <property type="match status" value="1"/>
</dbReference>
<evidence type="ECO:0000256" key="1">
    <source>
        <dbReference type="ARBA" id="ARBA00022723"/>
    </source>
</evidence>
<gene>
    <name evidence="4" type="ORF">BUFA31_12760</name>
</gene>
<evidence type="ECO:0000313" key="5">
    <source>
        <dbReference type="Proteomes" id="UP000620147"/>
    </source>
</evidence>
<evidence type="ECO:0000313" key="4">
    <source>
        <dbReference type="EMBL" id="GFO88112.1"/>
    </source>
</evidence>
<keyword evidence="1" id="KW-0479">Metal-binding</keyword>
<dbReference type="InterPro" id="IPR050197">
    <property type="entry name" value="Aldolase_class_II_sugar_metab"/>
</dbReference>
<name>A0ABQ1DZH8_9FIRM</name>
<dbReference type="InterPro" id="IPR001303">
    <property type="entry name" value="Aldolase_II/adducin_N"/>
</dbReference>
<dbReference type="SUPFAM" id="SSF53639">
    <property type="entry name" value="AraD/HMP-PK domain-like"/>
    <property type="match status" value="1"/>
</dbReference>
<evidence type="ECO:0000256" key="2">
    <source>
        <dbReference type="ARBA" id="ARBA00023239"/>
    </source>
</evidence>
<dbReference type="Proteomes" id="UP000620147">
    <property type="component" value="Unassembled WGS sequence"/>
</dbReference>
<feature type="domain" description="Class II aldolase/adducin N-terminal" evidence="3">
    <location>
        <begin position="7"/>
        <end position="185"/>
    </location>
</feature>
<dbReference type="RefSeq" id="WP_110436230.1">
    <property type="nucleotide sequence ID" value="NZ_BLYJ01000013.1"/>
</dbReference>
<reference evidence="4 5" key="1">
    <citation type="submission" date="2020-06" db="EMBL/GenBank/DDBJ databases">
        <title>Characterization of fructooligosaccharide metabolism and fructooligosaccharide-degrading enzymes in human commensal butyrate producers.</title>
        <authorList>
            <person name="Tanno H."/>
            <person name="Fujii T."/>
            <person name="Hirano K."/>
            <person name="Maeno S."/>
            <person name="Tonozuka T."/>
            <person name="Sakamoto M."/>
            <person name="Ohkuma M."/>
            <person name="Tochio T."/>
            <person name="Endo A."/>
        </authorList>
    </citation>
    <scope>NUCLEOTIDE SEQUENCE [LARGE SCALE GENOMIC DNA]</scope>
    <source>
        <strain evidence="4 5">JCM 31056</strain>
    </source>
</reference>
<dbReference type="PANTHER" id="PTHR22789">
    <property type="entry name" value="FUCULOSE PHOSPHATE ALDOLASE"/>
    <property type="match status" value="1"/>
</dbReference>
<accession>A0ABQ1DZH8</accession>
<evidence type="ECO:0000259" key="3">
    <source>
        <dbReference type="SMART" id="SM01007"/>
    </source>
</evidence>
<dbReference type="Pfam" id="PF00596">
    <property type="entry name" value="Aldolase_II"/>
    <property type="match status" value="1"/>
</dbReference>
<dbReference type="InterPro" id="IPR036409">
    <property type="entry name" value="Aldolase_II/adducin_N_sf"/>
</dbReference>
<sequence>MFSEMKKEIIEAGILLDRYELVSLTCGNLSVRMPTGEILVTPSGMMYEKMVEDDMIVMDIDGNVIEGTRKPSSDTPAILHIFRERPDINAVIHTHQPYATAVSLIPGLTEFRVCITALANAAGGNVPITPYSAAGSIDMGIDTVKYVGNGHAVILSQHGVMTVGKDLNQALYAAVYLEEAAKCYLAARAACVNGEIKQMSDAQIQQMVDVFQYYGQGTAKIPEDLVKRID</sequence>
<proteinExistence type="predicted"/>
<protein>
    <submittedName>
        <fullName evidence="4">L-ribulose-5-phosphate 4-epimerase</fullName>
    </submittedName>
</protein>
<comment type="caution">
    <text evidence="4">The sequence shown here is derived from an EMBL/GenBank/DDBJ whole genome shotgun (WGS) entry which is preliminary data.</text>
</comment>
<keyword evidence="2" id="KW-0456">Lyase</keyword>
<organism evidence="4 5">
    <name type="scientific">Butyricicoccus faecihominis</name>
    <dbReference type="NCBI Taxonomy" id="1712515"/>
    <lineage>
        <taxon>Bacteria</taxon>
        <taxon>Bacillati</taxon>
        <taxon>Bacillota</taxon>
        <taxon>Clostridia</taxon>
        <taxon>Eubacteriales</taxon>
        <taxon>Butyricicoccaceae</taxon>
        <taxon>Butyricicoccus</taxon>
    </lineage>
</organism>
<dbReference type="SMART" id="SM01007">
    <property type="entry name" value="Aldolase_II"/>
    <property type="match status" value="1"/>
</dbReference>
<dbReference type="EMBL" id="BLYJ01000013">
    <property type="protein sequence ID" value="GFO88112.1"/>
    <property type="molecule type" value="Genomic_DNA"/>
</dbReference>